<reference evidence="2 3" key="1">
    <citation type="submission" date="2023-07" db="EMBL/GenBank/DDBJ databases">
        <title>Genomic Encyclopedia of Type Strains, Phase IV (KMG-IV): sequencing the most valuable type-strain genomes for metagenomic binning, comparative biology and taxonomic classification.</title>
        <authorList>
            <person name="Goeker M."/>
        </authorList>
    </citation>
    <scope>NUCLEOTIDE SEQUENCE [LARGE SCALE GENOMIC DNA]</scope>
    <source>
        <strain evidence="2 3">DSM 23494</strain>
    </source>
</reference>
<feature type="transmembrane region" description="Helical" evidence="1">
    <location>
        <begin position="202"/>
        <end position="221"/>
    </location>
</feature>
<dbReference type="RefSeq" id="WP_307473039.1">
    <property type="nucleotide sequence ID" value="NZ_JAUSUB010000004.1"/>
</dbReference>
<feature type="transmembrane region" description="Helical" evidence="1">
    <location>
        <begin position="227"/>
        <end position="247"/>
    </location>
</feature>
<evidence type="ECO:0000256" key="1">
    <source>
        <dbReference type="SAM" id="Phobius"/>
    </source>
</evidence>
<comment type="caution">
    <text evidence="2">The sequence shown here is derived from an EMBL/GenBank/DDBJ whole genome shotgun (WGS) entry which is preliminary data.</text>
</comment>
<proteinExistence type="predicted"/>
<name>A0ABU0ADZ0_9BACI</name>
<evidence type="ECO:0000313" key="3">
    <source>
        <dbReference type="Proteomes" id="UP001238088"/>
    </source>
</evidence>
<evidence type="ECO:0000313" key="2">
    <source>
        <dbReference type="EMBL" id="MDQ0269462.1"/>
    </source>
</evidence>
<accession>A0ABU0ADZ0</accession>
<keyword evidence="1" id="KW-1133">Transmembrane helix</keyword>
<keyword evidence="1" id="KW-0812">Transmembrane</keyword>
<protein>
    <recommendedName>
        <fullName evidence="4">DUF1189 domain-containing protein</fullName>
    </recommendedName>
</protein>
<dbReference type="InterPro" id="IPR009574">
    <property type="entry name" value="DUF1189"/>
</dbReference>
<feature type="transmembrane region" description="Helical" evidence="1">
    <location>
        <begin position="29"/>
        <end position="48"/>
    </location>
</feature>
<dbReference type="Proteomes" id="UP001238088">
    <property type="component" value="Unassembled WGS sequence"/>
</dbReference>
<dbReference type="Pfam" id="PF06691">
    <property type="entry name" value="DUF1189"/>
    <property type="match status" value="1"/>
</dbReference>
<feature type="transmembrane region" description="Helical" evidence="1">
    <location>
        <begin position="157"/>
        <end position="190"/>
    </location>
</feature>
<keyword evidence="1" id="KW-0472">Membrane</keyword>
<evidence type="ECO:0008006" key="4">
    <source>
        <dbReference type="Google" id="ProtNLM"/>
    </source>
</evidence>
<keyword evidence="3" id="KW-1185">Reference proteome</keyword>
<gene>
    <name evidence="2" type="ORF">J2S17_001333</name>
</gene>
<organism evidence="2 3">
    <name type="scientific">Cytobacillus purgationiresistens</name>
    <dbReference type="NCBI Taxonomy" id="863449"/>
    <lineage>
        <taxon>Bacteria</taxon>
        <taxon>Bacillati</taxon>
        <taxon>Bacillota</taxon>
        <taxon>Bacilli</taxon>
        <taxon>Bacillales</taxon>
        <taxon>Bacillaceae</taxon>
        <taxon>Cytobacillus</taxon>
    </lineage>
</organism>
<sequence>MNVFKQLIKSLYSPKDIASYRTQGIGKTILYVFLLTLLSVIPTIYLLGSTIFGSLNTLETTIKNDFPAFEIKDGELISEDEVPLTINHEDLSIVFDSNGIVKKDELLNSENTIAFLQDEFVFNAGGQQQTYAYSLLGDKSIDKAMISDLLSSADSWLVIIISIMAVVIYIFTAAIRFIEISILALLGLLLMKIMQRKLEYRYLWRMSAYSVTLPTVFFTIMGALQTIVPNGAFISWLVGVIILMLSIKEIPHNKE</sequence>
<dbReference type="EMBL" id="JAUSUB010000004">
    <property type="protein sequence ID" value="MDQ0269462.1"/>
    <property type="molecule type" value="Genomic_DNA"/>
</dbReference>